<proteinExistence type="predicted"/>
<evidence type="ECO:0000313" key="2">
    <source>
        <dbReference type="EMBL" id="NML30428.1"/>
    </source>
</evidence>
<name>A0A7X9ZXJ9_9BURK</name>
<dbReference type="Proteomes" id="UP000583127">
    <property type="component" value="Unassembled WGS sequence"/>
</dbReference>
<feature type="chain" id="PRO_5031283684" evidence="1">
    <location>
        <begin position="23"/>
        <end position="187"/>
    </location>
</feature>
<sequence length="187" mass="19951">MTCPNERIVAAIFFVLSGSAVAGGLAGDAPAPMIVANIVALPVEVVPPIPEPQRYFQQQRYAMEYQSIQDKPFYAQIENFYSADVTHDVRLGGAKALASSGPQFAPVFESEAAVGDAQHTVNPLRLSAATGLQLSIVQMNGSTLSIGSSPQRRLSLTIDDWVFSGTARVAILHSHDTGATLIVRHGF</sequence>
<evidence type="ECO:0000313" key="3">
    <source>
        <dbReference type="Proteomes" id="UP000583127"/>
    </source>
</evidence>
<comment type="caution">
    <text evidence="2">The sequence shown here is derived from an EMBL/GenBank/DDBJ whole genome shotgun (WGS) entry which is preliminary data.</text>
</comment>
<accession>A0A7X9ZXJ9</accession>
<dbReference type="AlphaFoldDB" id="A0A7X9ZXJ9"/>
<protein>
    <submittedName>
        <fullName evidence="2">Uncharacterized protein</fullName>
    </submittedName>
</protein>
<keyword evidence="3" id="KW-1185">Reference proteome</keyword>
<dbReference type="RefSeq" id="WP_169496689.1">
    <property type="nucleotide sequence ID" value="NZ_JABBFZ010000002.1"/>
</dbReference>
<organism evidence="2 3">
    <name type="scientific">Paraburkholderia antibiotica</name>
    <dbReference type="NCBI Taxonomy" id="2728839"/>
    <lineage>
        <taxon>Bacteria</taxon>
        <taxon>Pseudomonadati</taxon>
        <taxon>Pseudomonadota</taxon>
        <taxon>Betaproteobacteria</taxon>
        <taxon>Burkholderiales</taxon>
        <taxon>Burkholderiaceae</taxon>
        <taxon>Paraburkholderia</taxon>
    </lineage>
</organism>
<keyword evidence="1" id="KW-0732">Signal</keyword>
<gene>
    <name evidence="2" type="ORF">HHL14_06245</name>
</gene>
<feature type="signal peptide" evidence="1">
    <location>
        <begin position="1"/>
        <end position="22"/>
    </location>
</feature>
<evidence type="ECO:0000256" key="1">
    <source>
        <dbReference type="SAM" id="SignalP"/>
    </source>
</evidence>
<dbReference type="EMBL" id="JABBFZ010000002">
    <property type="protein sequence ID" value="NML30428.1"/>
    <property type="molecule type" value="Genomic_DNA"/>
</dbReference>
<reference evidence="2 3" key="1">
    <citation type="submission" date="2020-04" db="EMBL/GenBank/DDBJ databases">
        <title>Paraburkholderia sp. G-4-1-8 isolated from soil.</title>
        <authorList>
            <person name="Dahal R.H."/>
        </authorList>
    </citation>
    <scope>NUCLEOTIDE SEQUENCE [LARGE SCALE GENOMIC DNA]</scope>
    <source>
        <strain evidence="2 3">G-4-1-8</strain>
    </source>
</reference>